<reference evidence="2 3" key="1">
    <citation type="submission" date="2010-03" db="EMBL/GenBank/DDBJ databases">
        <title>The genome sequence of Faecalibacterium prausnitzii L2/6.</title>
        <authorList>
            <consortium name="metaHIT consortium -- http://www.metahit.eu/"/>
            <person name="Pajon A."/>
            <person name="Turner K."/>
            <person name="Parkhill J."/>
            <person name="Duncan S."/>
            <person name="Flint H."/>
        </authorList>
    </citation>
    <scope>NUCLEOTIDE SEQUENCE [LARGE SCALE GENOMIC DNA]</scope>
    <source>
        <strain evidence="3">L2-6</strain>
    </source>
</reference>
<dbReference type="BioCyc" id="FPRA718252:G1375-1351-MONOMER"/>
<organism evidence="2 3">
    <name type="scientific">Faecalibacterium prausnitzii L2-6</name>
    <dbReference type="NCBI Taxonomy" id="718252"/>
    <lineage>
        <taxon>Bacteria</taxon>
        <taxon>Bacillati</taxon>
        <taxon>Bacillota</taxon>
        <taxon>Clostridia</taxon>
        <taxon>Eubacteriales</taxon>
        <taxon>Oscillospiraceae</taxon>
        <taxon>Faecalibacterium</taxon>
    </lineage>
</organism>
<gene>
    <name evidence="2" type="ORF">FP2_15890</name>
</gene>
<protein>
    <submittedName>
        <fullName evidence="2">Uncharacterized protein</fullName>
    </submittedName>
</protein>
<name>D4JYG2_9FIRM</name>
<evidence type="ECO:0000256" key="1">
    <source>
        <dbReference type="SAM" id="MobiDB-lite"/>
    </source>
</evidence>
<evidence type="ECO:0000313" key="2">
    <source>
        <dbReference type="EMBL" id="CBK99061.1"/>
    </source>
</evidence>
<dbReference type="HOGENOM" id="CLU_1592074_0_0_9"/>
<sequence length="167" mass="18174">MGRLAVELHPVVDGNIVPALFLEDEMRVYIAQLLRDAEGQMHTLTGAHRAEGLLEVGVETIEQTRQKGSSFLKKSPGQRCHGALRYYKGITSQSRIRSTAPLPRGASGEEVRLSDMPRPPLDRSNGDDRRQWRKQGGAVGAAASRMRATAKQTLGAATRTVAARSAD</sequence>
<dbReference type="KEGG" id="fpr:FP2_15890"/>
<proteinExistence type="predicted"/>
<dbReference type="PATRIC" id="fig|718252.3.peg.2960"/>
<dbReference type="EMBL" id="FP929045">
    <property type="protein sequence ID" value="CBK99061.1"/>
    <property type="molecule type" value="Genomic_DNA"/>
</dbReference>
<dbReference type="Proteomes" id="UP000008804">
    <property type="component" value="Chromosome"/>
</dbReference>
<accession>D4JYG2</accession>
<feature type="compositionally biased region" description="Basic and acidic residues" evidence="1">
    <location>
        <begin position="107"/>
        <end position="130"/>
    </location>
</feature>
<feature type="region of interest" description="Disordered" evidence="1">
    <location>
        <begin position="95"/>
        <end position="167"/>
    </location>
</feature>
<dbReference type="AlphaFoldDB" id="D4JYG2"/>
<keyword evidence="3" id="KW-1185">Reference proteome</keyword>
<evidence type="ECO:0000313" key="3">
    <source>
        <dbReference type="Proteomes" id="UP000008804"/>
    </source>
</evidence>
<reference evidence="2 3" key="2">
    <citation type="submission" date="2010-03" db="EMBL/GenBank/DDBJ databases">
        <authorList>
            <person name="Pajon A."/>
        </authorList>
    </citation>
    <scope>NUCLEOTIDE SEQUENCE [LARGE SCALE GENOMIC DNA]</scope>
    <source>
        <strain evidence="3">L2-6</strain>
    </source>
</reference>